<reference evidence="8 9" key="1">
    <citation type="submission" date="2020-08" db="EMBL/GenBank/DDBJ databases">
        <title>Sequencing the genomes of 1000 actinobacteria strains.</title>
        <authorList>
            <person name="Klenk H.-P."/>
        </authorList>
    </citation>
    <scope>NUCLEOTIDE SEQUENCE [LARGE SCALE GENOMIC DNA]</scope>
    <source>
        <strain evidence="8 9">DSM 45582</strain>
    </source>
</reference>
<sequence length="88" mass="9124">MKSLIAQHSALAASTGEQVGAWVLTGGVLAVVAAFAVLFIAALISILGSGLSGGMKLVWIVLAFLAPFLGSLLWFVVGRSDARKRFAH</sequence>
<organism evidence="8 9">
    <name type="scientific">Saccharopolyspora gloriosae</name>
    <dbReference type="NCBI Taxonomy" id="455344"/>
    <lineage>
        <taxon>Bacteria</taxon>
        <taxon>Bacillati</taxon>
        <taxon>Actinomycetota</taxon>
        <taxon>Actinomycetes</taxon>
        <taxon>Pseudonocardiales</taxon>
        <taxon>Pseudonocardiaceae</taxon>
        <taxon>Saccharopolyspora</taxon>
    </lineage>
</organism>
<comment type="caution">
    <text evidence="8">The sequence shown here is derived from an EMBL/GenBank/DDBJ whole genome shotgun (WGS) entry which is preliminary data.</text>
</comment>
<dbReference type="Pfam" id="PF13396">
    <property type="entry name" value="PLDc_N"/>
    <property type="match status" value="1"/>
</dbReference>
<dbReference type="RefSeq" id="WP_184481624.1">
    <property type="nucleotide sequence ID" value="NZ_JACHIV010000001.1"/>
</dbReference>
<keyword evidence="5 6" id="KW-0472">Membrane</keyword>
<dbReference type="GO" id="GO:0005886">
    <property type="term" value="C:plasma membrane"/>
    <property type="evidence" value="ECO:0007669"/>
    <property type="project" value="UniProtKB-SubCell"/>
</dbReference>
<evidence type="ECO:0000313" key="9">
    <source>
        <dbReference type="Proteomes" id="UP000580474"/>
    </source>
</evidence>
<evidence type="ECO:0000256" key="5">
    <source>
        <dbReference type="ARBA" id="ARBA00023136"/>
    </source>
</evidence>
<comment type="subcellular location">
    <subcellularLocation>
        <location evidence="1">Cell membrane</location>
        <topology evidence="1">Multi-pass membrane protein</topology>
    </subcellularLocation>
</comment>
<evidence type="ECO:0000256" key="1">
    <source>
        <dbReference type="ARBA" id="ARBA00004651"/>
    </source>
</evidence>
<keyword evidence="4 6" id="KW-1133">Transmembrane helix</keyword>
<evidence type="ECO:0000313" key="8">
    <source>
        <dbReference type="EMBL" id="MBB5071346.1"/>
    </source>
</evidence>
<gene>
    <name evidence="8" type="ORF">BJ969_004434</name>
</gene>
<name>A0A840NFY2_9PSEU</name>
<dbReference type="AlphaFoldDB" id="A0A840NFY2"/>
<dbReference type="InterPro" id="IPR027379">
    <property type="entry name" value="CLS_N"/>
</dbReference>
<evidence type="ECO:0000256" key="2">
    <source>
        <dbReference type="ARBA" id="ARBA00022475"/>
    </source>
</evidence>
<evidence type="ECO:0000256" key="3">
    <source>
        <dbReference type="ARBA" id="ARBA00022692"/>
    </source>
</evidence>
<keyword evidence="2" id="KW-1003">Cell membrane</keyword>
<feature type="transmembrane region" description="Helical" evidence="6">
    <location>
        <begin position="21"/>
        <end position="51"/>
    </location>
</feature>
<evidence type="ECO:0000256" key="4">
    <source>
        <dbReference type="ARBA" id="ARBA00022989"/>
    </source>
</evidence>
<feature type="transmembrane region" description="Helical" evidence="6">
    <location>
        <begin position="57"/>
        <end position="77"/>
    </location>
</feature>
<feature type="domain" description="Cardiolipin synthase N-terminal" evidence="7">
    <location>
        <begin position="37"/>
        <end position="79"/>
    </location>
</feature>
<proteinExistence type="predicted"/>
<keyword evidence="3 6" id="KW-0812">Transmembrane</keyword>
<keyword evidence="9" id="KW-1185">Reference proteome</keyword>
<accession>A0A840NFY2</accession>
<evidence type="ECO:0000259" key="7">
    <source>
        <dbReference type="Pfam" id="PF13396"/>
    </source>
</evidence>
<protein>
    <submittedName>
        <fullName evidence="8">Putative membrane protein YdjX (TVP38/TMEM64 family)</fullName>
    </submittedName>
</protein>
<dbReference type="EMBL" id="JACHIV010000001">
    <property type="protein sequence ID" value="MBB5071346.1"/>
    <property type="molecule type" value="Genomic_DNA"/>
</dbReference>
<evidence type="ECO:0000256" key="6">
    <source>
        <dbReference type="SAM" id="Phobius"/>
    </source>
</evidence>
<dbReference type="Proteomes" id="UP000580474">
    <property type="component" value="Unassembled WGS sequence"/>
</dbReference>